<feature type="compositionally biased region" description="Polar residues" evidence="2">
    <location>
        <begin position="125"/>
        <end position="137"/>
    </location>
</feature>
<evidence type="ECO:0000256" key="2">
    <source>
        <dbReference type="SAM" id="MobiDB-lite"/>
    </source>
</evidence>
<dbReference type="OrthoDB" id="1924320at2759"/>
<evidence type="ECO:0000256" key="1">
    <source>
        <dbReference type="ARBA" id="ARBA00010016"/>
    </source>
</evidence>
<dbReference type="GO" id="GO:0008017">
    <property type="term" value="F:microtubule binding"/>
    <property type="evidence" value="ECO:0007669"/>
    <property type="project" value="TreeGrafter"/>
</dbReference>
<proteinExistence type="inferred from homology"/>
<feature type="compositionally biased region" description="Low complexity" evidence="2">
    <location>
        <begin position="91"/>
        <end position="102"/>
    </location>
</feature>
<evidence type="ECO:0000313" key="4">
    <source>
        <dbReference type="Proteomes" id="UP001153076"/>
    </source>
</evidence>
<feature type="region of interest" description="Disordered" evidence="2">
    <location>
        <begin position="431"/>
        <end position="483"/>
    </location>
</feature>
<dbReference type="GO" id="GO:0051225">
    <property type="term" value="P:spindle assembly"/>
    <property type="evidence" value="ECO:0007669"/>
    <property type="project" value="TreeGrafter"/>
</dbReference>
<keyword evidence="4" id="KW-1185">Reference proteome</keyword>
<feature type="compositionally biased region" description="Low complexity" evidence="2">
    <location>
        <begin position="113"/>
        <end position="124"/>
    </location>
</feature>
<dbReference type="GO" id="GO:0005880">
    <property type="term" value="C:nuclear microtubule"/>
    <property type="evidence" value="ECO:0007669"/>
    <property type="project" value="TreeGrafter"/>
</dbReference>
<reference evidence="3" key="1">
    <citation type="submission" date="2022-04" db="EMBL/GenBank/DDBJ databases">
        <title>Carnegiea gigantea Genome sequencing and assembly v2.</title>
        <authorList>
            <person name="Copetti D."/>
            <person name="Sanderson M.J."/>
            <person name="Burquez A."/>
            <person name="Wojciechowski M.F."/>
        </authorList>
    </citation>
    <scope>NUCLEOTIDE SEQUENCE</scope>
    <source>
        <strain evidence="3">SGP5-SGP5p</strain>
        <tissue evidence="3">Aerial part</tissue>
    </source>
</reference>
<feature type="compositionally biased region" description="Polar residues" evidence="2">
    <location>
        <begin position="185"/>
        <end position="202"/>
    </location>
</feature>
<feature type="compositionally biased region" description="Low complexity" evidence="2">
    <location>
        <begin position="297"/>
        <end position="309"/>
    </location>
</feature>
<evidence type="ECO:0008006" key="5">
    <source>
        <dbReference type="Google" id="ProtNLM"/>
    </source>
</evidence>
<dbReference type="AlphaFoldDB" id="A0A9Q1QB06"/>
<comment type="similarity">
    <text evidence="1">Belongs to the QWRF family.</text>
</comment>
<organism evidence="3 4">
    <name type="scientific">Carnegiea gigantea</name>
    <dbReference type="NCBI Taxonomy" id="171969"/>
    <lineage>
        <taxon>Eukaryota</taxon>
        <taxon>Viridiplantae</taxon>
        <taxon>Streptophyta</taxon>
        <taxon>Embryophyta</taxon>
        <taxon>Tracheophyta</taxon>
        <taxon>Spermatophyta</taxon>
        <taxon>Magnoliopsida</taxon>
        <taxon>eudicotyledons</taxon>
        <taxon>Gunneridae</taxon>
        <taxon>Pentapetalae</taxon>
        <taxon>Caryophyllales</taxon>
        <taxon>Cactineae</taxon>
        <taxon>Cactaceae</taxon>
        <taxon>Cactoideae</taxon>
        <taxon>Echinocereeae</taxon>
        <taxon>Carnegiea</taxon>
    </lineage>
</organism>
<feature type="region of interest" description="Disordered" evidence="2">
    <location>
        <begin position="284"/>
        <end position="309"/>
    </location>
</feature>
<dbReference type="EMBL" id="JAKOGI010000482">
    <property type="protein sequence ID" value="KAJ8434340.1"/>
    <property type="molecule type" value="Genomic_DNA"/>
</dbReference>
<evidence type="ECO:0000313" key="3">
    <source>
        <dbReference type="EMBL" id="KAJ8434340.1"/>
    </source>
</evidence>
<dbReference type="InterPro" id="IPR007573">
    <property type="entry name" value="QWRF"/>
</dbReference>
<dbReference type="Proteomes" id="UP001153076">
    <property type="component" value="Unassembled WGS sequence"/>
</dbReference>
<name>A0A9Q1QB06_9CARY</name>
<dbReference type="Pfam" id="PF04484">
    <property type="entry name" value="QWRF"/>
    <property type="match status" value="1"/>
</dbReference>
<gene>
    <name evidence="3" type="ORF">Cgig2_019967</name>
</gene>
<dbReference type="GO" id="GO:0005737">
    <property type="term" value="C:cytoplasm"/>
    <property type="evidence" value="ECO:0007669"/>
    <property type="project" value="TreeGrafter"/>
</dbReference>
<protein>
    <recommendedName>
        <fullName evidence="5">AUGMIN subunit 8</fullName>
    </recommendedName>
</protein>
<feature type="region of interest" description="Disordered" evidence="2">
    <location>
        <begin position="367"/>
        <end position="386"/>
    </location>
</feature>
<feature type="compositionally biased region" description="Polar residues" evidence="2">
    <location>
        <begin position="458"/>
        <end position="473"/>
    </location>
</feature>
<feature type="compositionally biased region" description="Low complexity" evidence="2">
    <location>
        <begin position="49"/>
        <end position="66"/>
    </location>
</feature>
<feature type="compositionally biased region" description="Basic and acidic residues" evidence="2">
    <location>
        <begin position="169"/>
        <end position="184"/>
    </location>
</feature>
<feature type="compositionally biased region" description="Low complexity" evidence="2">
    <location>
        <begin position="474"/>
        <end position="483"/>
    </location>
</feature>
<dbReference type="PANTHER" id="PTHR31807:SF37">
    <property type="entry name" value="HAUS AUGMIN-LIKE COMPLEX SUBUNIT 8"/>
    <property type="match status" value="1"/>
</dbReference>
<feature type="region of interest" description="Disordered" evidence="2">
    <location>
        <begin position="1"/>
        <end position="137"/>
    </location>
</feature>
<sequence>MDVFEALQELKKESAVDTARQPLAPAEGNNGITTRKPRTREVSSRYKSPTRSTTSNSNSRRYPSPTLTRTVNPSSQLASKRAVSAERKRPSTPTYTSRSSTPVSDTAERKRPSTPTSTSRPSTPVSDTSAEQQFSSKKIGSRLPEVLWPSTMRSLSVSFQSDSISIPVSKKEKPVTHALSDRTLKPSSNVAHKQAETTTAPRKSTPERKRSPVKGRNSNHQSENSRPVDGVKARLIDQHRWPSRAGGGKLPSTMLTKSVDLSDNVGKIQSSSLSSTGMSLRRLSAEGAPDSAGRIPSSSLSGDGVSSRRLSAEGFPDNVGKTPSSLLSGTGISVRRLSAEGVPDSAGKIPSSPLMSAGISSRRLSAEGITRNSQKNSGDPAGQSVFDDHTRAVGLRLKSVDDIFLRESALQKEEALSSSRRASIGALPVRSKLSPGQRLPSPSRIPMIKFTPGPAITRLSTPTQSRGASPSRITPSSPTKQSSSTASVLSFIADVKGKKTYQLEDAHQLRLLHNRYLQWRFANAQADATMYIQKITAEESLYNVWQANLELWDSVIMKRIDVQWLKLELKLNLVLKEQLAYLEDWALLERDHSTSLDGAIKDLEASTLRLPLTGGAKADIDSLKAAISSAVDVVQAMGYSISSILSKVEDANRLVSELAALAGQERAMVNECDALLASTAAMQVKEYSLRTQLIQWLQDSRKTRAPLLWAT</sequence>
<feature type="region of interest" description="Disordered" evidence="2">
    <location>
        <begin position="166"/>
        <end position="230"/>
    </location>
</feature>
<comment type="caution">
    <text evidence="3">The sequence shown here is derived from an EMBL/GenBank/DDBJ whole genome shotgun (WGS) entry which is preliminary data.</text>
</comment>
<feature type="compositionally biased region" description="Polar residues" evidence="2">
    <location>
        <begin position="216"/>
        <end position="225"/>
    </location>
</feature>
<feature type="compositionally biased region" description="Polar residues" evidence="2">
    <location>
        <begin position="67"/>
        <end position="78"/>
    </location>
</feature>
<accession>A0A9Q1QB06</accession>
<dbReference type="PANTHER" id="PTHR31807">
    <property type="entry name" value="AUGMIN FAMILY MEMBER"/>
    <property type="match status" value="1"/>
</dbReference>